<keyword evidence="1" id="KW-0472">Membrane</keyword>
<keyword evidence="1" id="KW-1133">Transmembrane helix</keyword>
<dbReference type="AlphaFoldDB" id="A0ABD1ASN0"/>
<dbReference type="Pfam" id="PF11820">
    <property type="entry name" value="DUF3339"/>
    <property type="match status" value="1"/>
</dbReference>
<keyword evidence="1" id="KW-0812">Transmembrane</keyword>
<feature type="transmembrane region" description="Helical" evidence="1">
    <location>
        <begin position="81"/>
        <end position="100"/>
    </location>
</feature>
<keyword evidence="3" id="KW-1185">Reference proteome</keyword>
<proteinExistence type="predicted"/>
<dbReference type="Proteomes" id="UP001558713">
    <property type="component" value="Unassembled WGS sequence"/>
</dbReference>
<name>A0ABD1ASN0_CARAN</name>
<organism evidence="2 3">
    <name type="scientific">Cardamine amara subsp. amara</name>
    <dbReference type="NCBI Taxonomy" id="228776"/>
    <lineage>
        <taxon>Eukaryota</taxon>
        <taxon>Viridiplantae</taxon>
        <taxon>Streptophyta</taxon>
        <taxon>Embryophyta</taxon>
        <taxon>Tracheophyta</taxon>
        <taxon>Spermatophyta</taxon>
        <taxon>Magnoliopsida</taxon>
        <taxon>eudicotyledons</taxon>
        <taxon>Gunneridae</taxon>
        <taxon>Pentapetalae</taxon>
        <taxon>rosids</taxon>
        <taxon>malvids</taxon>
        <taxon>Brassicales</taxon>
        <taxon>Brassicaceae</taxon>
        <taxon>Cardamineae</taxon>
        <taxon>Cardamine</taxon>
    </lineage>
</organism>
<dbReference type="PANTHER" id="PTHR33128:SF81">
    <property type="entry name" value="PROTEIN, PUTATIVE (DUF 3339)-RELATED"/>
    <property type="match status" value="1"/>
</dbReference>
<sequence length="101" mass="11509">MNQLSDPSSSHSSNLSPILYNHSLINFSTISYSFKQASSSSSSRDRDIERKWLLFQLPGRQRYVEFGNFQTSAVSVMVHSLLYFSLVCVFLLALKIHIYIG</sequence>
<protein>
    <submittedName>
        <fullName evidence="2">Uncharacterized protein</fullName>
    </submittedName>
</protein>
<reference evidence="2 3" key="1">
    <citation type="submission" date="2024-04" db="EMBL/GenBank/DDBJ databases">
        <title>Genome assembly C_amara_ONT_v2.</title>
        <authorList>
            <person name="Yant L."/>
            <person name="Moore C."/>
            <person name="Slenker M."/>
        </authorList>
    </citation>
    <scope>NUCLEOTIDE SEQUENCE [LARGE SCALE GENOMIC DNA]</scope>
    <source>
        <tissue evidence="2">Leaf</tissue>
    </source>
</reference>
<gene>
    <name evidence="2" type="ORF">V5N11_020101</name>
</gene>
<dbReference type="EMBL" id="JBANAX010000407">
    <property type="protein sequence ID" value="KAL1209771.1"/>
    <property type="molecule type" value="Genomic_DNA"/>
</dbReference>
<accession>A0ABD1ASN0</accession>
<dbReference type="PANTHER" id="PTHR33128">
    <property type="entry name" value="OS05G0103400 PROTEIN"/>
    <property type="match status" value="1"/>
</dbReference>
<comment type="caution">
    <text evidence="2">The sequence shown here is derived from an EMBL/GenBank/DDBJ whole genome shotgun (WGS) entry which is preliminary data.</text>
</comment>
<evidence type="ECO:0000313" key="2">
    <source>
        <dbReference type="EMBL" id="KAL1209771.1"/>
    </source>
</evidence>
<evidence type="ECO:0000256" key="1">
    <source>
        <dbReference type="SAM" id="Phobius"/>
    </source>
</evidence>
<dbReference type="InterPro" id="IPR021775">
    <property type="entry name" value="DUF3339"/>
</dbReference>
<evidence type="ECO:0000313" key="3">
    <source>
        <dbReference type="Proteomes" id="UP001558713"/>
    </source>
</evidence>